<dbReference type="STRING" id="1688.BCUN_1658"/>
<proteinExistence type="inferred from homology"/>
<feature type="chain" id="PRO_5038705279" evidence="3">
    <location>
        <begin position="19"/>
        <end position="469"/>
    </location>
</feature>
<keyword evidence="3" id="KW-0732">Signal</keyword>
<keyword evidence="4" id="KW-0121">Carboxypeptidase</keyword>
<dbReference type="NCBIfam" id="TIGR00666">
    <property type="entry name" value="PBP4"/>
    <property type="match status" value="1"/>
</dbReference>
<feature type="signal peptide" evidence="3">
    <location>
        <begin position="1"/>
        <end position="18"/>
    </location>
</feature>
<dbReference type="PANTHER" id="PTHR30023:SF0">
    <property type="entry name" value="PENICILLIN-SENSITIVE CARBOXYPEPTIDASE A"/>
    <property type="match status" value="1"/>
</dbReference>
<evidence type="ECO:0000256" key="1">
    <source>
        <dbReference type="ARBA" id="ARBA00006096"/>
    </source>
</evidence>
<dbReference type="InterPro" id="IPR012338">
    <property type="entry name" value="Beta-lactam/transpept-like"/>
</dbReference>
<dbReference type="PANTHER" id="PTHR30023">
    <property type="entry name" value="D-ALANYL-D-ALANINE CARBOXYPEPTIDASE"/>
    <property type="match status" value="1"/>
</dbReference>
<dbReference type="SUPFAM" id="SSF56601">
    <property type="entry name" value="beta-lactamase/transpeptidase-like"/>
    <property type="match status" value="1"/>
</dbReference>
<name>A0A087AKL7_9BIFI</name>
<organism evidence="4 5">
    <name type="scientific">Bifidobacterium cuniculi</name>
    <dbReference type="NCBI Taxonomy" id="1688"/>
    <lineage>
        <taxon>Bacteria</taxon>
        <taxon>Bacillati</taxon>
        <taxon>Actinomycetota</taxon>
        <taxon>Actinomycetes</taxon>
        <taxon>Bifidobacteriales</taxon>
        <taxon>Bifidobacteriaceae</taxon>
        <taxon>Bifidobacterium</taxon>
    </lineage>
</organism>
<dbReference type="GO" id="GO:0006508">
    <property type="term" value="P:proteolysis"/>
    <property type="evidence" value="ECO:0007669"/>
    <property type="project" value="InterPro"/>
</dbReference>
<evidence type="ECO:0000256" key="3">
    <source>
        <dbReference type="SAM" id="SignalP"/>
    </source>
</evidence>
<keyword evidence="5" id="KW-1185">Reference proteome</keyword>
<comment type="similarity">
    <text evidence="1">Belongs to the peptidase S13 family.</text>
</comment>
<dbReference type="eggNOG" id="COG2027">
    <property type="taxonomic scope" value="Bacteria"/>
</dbReference>
<keyword evidence="2" id="KW-0378">Hydrolase</keyword>
<dbReference type="PRINTS" id="PR00922">
    <property type="entry name" value="DADACBPTASE3"/>
</dbReference>
<dbReference type="Pfam" id="PF02113">
    <property type="entry name" value="Peptidase_S13"/>
    <property type="match status" value="2"/>
</dbReference>
<evidence type="ECO:0000313" key="4">
    <source>
        <dbReference type="EMBL" id="KFI59317.1"/>
    </source>
</evidence>
<dbReference type="Gene3D" id="3.40.710.10">
    <property type="entry name" value="DD-peptidase/beta-lactamase superfamily"/>
    <property type="match status" value="2"/>
</dbReference>
<keyword evidence="4" id="KW-0645">Protease</keyword>
<protein>
    <submittedName>
        <fullName evidence="4">D-alanyl-D-alanine carboxypeptidase</fullName>
    </submittedName>
</protein>
<comment type="caution">
    <text evidence="4">The sequence shown here is derived from an EMBL/GenBank/DDBJ whole genome shotgun (WGS) entry which is preliminary data.</text>
</comment>
<dbReference type="EMBL" id="JGYV01000026">
    <property type="protein sequence ID" value="KFI59317.1"/>
    <property type="molecule type" value="Genomic_DNA"/>
</dbReference>
<reference evidence="4 5" key="1">
    <citation type="submission" date="2014-03" db="EMBL/GenBank/DDBJ databases">
        <title>Genomics of Bifidobacteria.</title>
        <authorList>
            <person name="Ventura M."/>
            <person name="Milani C."/>
            <person name="Lugli G.A."/>
        </authorList>
    </citation>
    <scope>NUCLEOTIDE SEQUENCE [LARGE SCALE GENOMIC DNA]</scope>
    <source>
        <strain evidence="4 5">LMG 10738</strain>
    </source>
</reference>
<dbReference type="Proteomes" id="UP000029067">
    <property type="component" value="Unassembled WGS sequence"/>
</dbReference>
<gene>
    <name evidence="4" type="ORF">BCUN_1658</name>
</gene>
<evidence type="ECO:0000256" key="2">
    <source>
        <dbReference type="ARBA" id="ARBA00022801"/>
    </source>
</evidence>
<dbReference type="GO" id="GO:0004185">
    <property type="term" value="F:serine-type carboxypeptidase activity"/>
    <property type="evidence" value="ECO:0007669"/>
    <property type="project" value="InterPro"/>
</dbReference>
<dbReference type="GO" id="GO:0000270">
    <property type="term" value="P:peptidoglycan metabolic process"/>
    <property type="evidence" value="ECO:0007669"/>
    <property type="project" value="TreeGrafter"/>
</dbReference>
<accession>A0A087AKL7</accession>
<dbReference type="InterPro" id="IPR000667">
    <property type="entry name" value="Peptidase_S13"/>
</dbReference>
<dbReference type="AlphaFoldDB" id="A0A087AKL7"/>
<sequence length="469" mass="47818">MRRVATVIVSMLASVALAAGYVVADGNDWVDGALTFAAVDGTTFADARTVRAGTPLVAPADRDKAIDAAAAAKLVDRLCADKAVGKDVSVAVMQADGTVVSSHQPDTAREPASTMKTLTSLAAASVLDMGSTLETRTLLATGSDGSSTVILSGEGDMLLGAGASDAAHVNGRAGLATLAQDTAQALRKQGVTKVTVDYDDSLFGDERYPARISENNGDQLYYTGVSSMAIDGGRQRVRPLDDPDTFEDYPQLSQTTAQDTAATFRTLLAAQGITVQAAAPEQVAVPEHRTALASVSSAPLSAVMAFMLQHSDNTLAELFGRLLALHEGVANSPQGATQAVLAQLDKLGVDTDGVTMADCSGLSPGSRLTVSTLAQVQQRNLEIGIAPAAAEGLSMAGLVGTAATRLADADASGLLRVKTGSLGTVTSMAGNVSREGGGVAAFAVIVNNPSDMAGARTAVNRFVAALARL</sequence>
<evidence type="ECO:0000313" key="5">
    <source>
        <dbReference type="Proteomes" id="UP000029067"/>
    </source>
</evidence>